<dbReference type="Pfam" id="PF18759">
    <property type="entry name" value="Plavaka"/>
    <property type="match status" value="1"/>
</dbReference>
<accession>A0A9P5YTS1</accession>
<feature type="region of interest" description="Disordered" evidence="1">
    <location>
        <begin position="1067"/>
        <end position="1126"/>
    </location>
</feature>
<reference evidence="2" key="1">
    <citation type="submission" date="2020-11" db="EMBL/GenBank/DDBJ databases">
        <authorList>
            <consortium name="DOE Joint Genome Institute"/>
            <person name="Ahrendt S."/>
            <person name="Riley R."/>
            <person name="Andreopoulos W."/>
            <person name="Labutti K."/>
            <person name="Pangilinan J."/>
            <person name="Ruiz-Duenas F.J."/>
            <person name="Barrasa J.M."/>
            <person name="Sanchez-Garcia M."/>
            <person name="Camarero S."/>
            <person name="Miyauchi S."/>
            <person name="Serrano A."/>
            <person name="Linde D."/>
            <person name="Babiker R."/>
            <person name="Drula E."/>
            <person name="Ayuso-Fernandez I."/>
            <person name="Pacheco R."/>
            <person name="Padilla G."/>
            <person name="Ferreira P."/>
            <person name="Barriuso J."/>
            <person name="Kellner H."/>
            <person name="Castanera R."/>
            <person name="Alfaro M."/>
            <person name="Ramirez L."/>
            <person name="Pisabarro A.G."/>
            <person name="Kuo A."/>
            <person name="Tritt A."/>
            <person name="Lipzen A."/>
            <person name="He G."/>
            <person name="Yan M."/>
            <person name="Ng V."/>
            <person name="Cullen D."/>
            <person name="Martin F."/>
            <person name="Rosso M.-N."/>
            <person name="Henrissat B."/>
            <person name="Hibbett D."/>
            <person name="Martinez A.T."/>
            <person name="Grigoriev I.V."/>
        </authorList>
    </citation>
    <scope>NUCLEOTIDE SEQUENCE</scope>
    <source>
        <strain evidence="2">CIRM-BRFM 674</strain>
    </source>
</reference>
<proteinExistence type="predicted"/>
<dbReference type="InterPro" id="IPR041078">
    <property type="entry name" value="Plavaka"/>
</dbReference>
<feature type="region of interest" description="Disordered" evidence="1">
    <location>
        <begin position="697"/>
        <end position="725"/>
    </location>
</feature>
<dbReference type="EMBL" id="MU155353">
    <property type="protein sequence ID" value="KAF9474973.1"/>
    <property type="molecule type" value="Genomic_DNA"/>
</dbReference>
<evidence type="ECO:0000313" key="3">
    <source>
        <dbReference type="Proteomes" id="UP000807469"/>
    </source>
</evidence>
<organism evidence="2 3">
    <name type="scientific">Pholiota conissans</name>
    <dbReference type="NCBI Taxonomy" id="109636"/>
    <lineage>
        <taxon>Eukaryota</taxon>
        <taxon>Fungi</taxon>
        <taxon>Dikarya</taxon>
        <taxon>Basidiomycota</taxon>
        <taxon>Agaricomycotina</taxon>
        <taxon>Agaricomycetes</taxon>
        <taxon>Agaricomycetidae</taxon>
        <taxon>Agaricales</taxon>
        <taxon>Agaricineae</taxon>
        <taxon>Strophariaceae</taxon>
        <taxon>Pholiota</taxon>
    </lineage>
</organism>
<dbReference type="OrthoDB" id="3183767at2759"/>
<evidence type="ECO:0000313" key="2">
    <source>
        <dbReference type="EMBL" id="KAF9474973.1"/>
    </source>
</evidence>
<protein>
    <submittedName>
        <fullName evidence="2">Uncharacterized protein</fullName>
    </submittedName>
</protein>
<gene>
    <name evidence="2" type="ORF">BDN70DRAFT_814828</name>
</gene>
<name>A0A9P5YTS1_9AGAR</name>
<feature type="compositionally biased region" description="Acidic residues" evidence="1">
    <location>
        <begin position="1091"/>
        <end position="1120"/>
    </location>
</feature>
<evidence type="ECO:0000256" key="1">
    <source>
        <dbReference type="SAM" id="MobiDB-lite"/>
    </source>
</evidence>
<comment type="caution">
    <text evidence="2">The sequence shown here is derived from an EMBL/GenBank/DDBJ whole genome shotgun (WGS) entry which is preliminary data.</text>
</comment>
<dbReference type="AlphaFoldDB" id="A0A9P5YTS1"/>
<feature type="compositionally biased region" description="Low complexity" evidence="1">
    <location>
        <begin position="715"/>
        <end position="725"/>
    </location>
</feature>
<dbReference type="Proteomes" id="UP000807469">
    <property type="component" value="Unassembled WGS sequence"/>
</dbReference>
<sequence>MDWEAIPNRSPSPLASEILPEVVRQPSPAIAAPALTTAGRPRRNYRLPARFVDVPPEPLAPAPIQPPAPLRRVLLIVRDRLVTAANSFGIWRDYPRRPTVDPSSTLTLEELSNSYRSTATDRIQPTSAVTTPDRPFYWPFSNPTIYRTMSWLNNGGTAKSEGELTSFVQNVIHAPDFSQEHLVGFDAHRENVRFDKAVTESNLKSQFVESPVDILIPSGSASVEPKLFTVPGLLRRSLTATIADAFNDPLAHLLHFSPFKLYRRNPTTQKEERVHGELYTSDAFLAEHEKVQKYGKLPADDPDCKREKVVAALMFSSDATHLTDFGNAKAWPIYLMLGNLSKYTRSLPNSGAMHHLAYIPSLPDSFHEMASAFHARWRTQKAEILTHCRRELMHAVWREILDDEFIHAYTYGMVIKCIDGIECRIYPRIFTYSADYPEKVLLATIRDKGLCPCPRCLVAKSSLDALGMRRDITLRINNFRKYMSDMVLAARRSIYTLGLGVGSSAVDNLLKVFSGVPTINSFPDRLGDDFNPSQMLVVDLLHEFEIGVWKGLFTHLIRILHAAPRRDGIDDLIVELDQRYRKISTFGHGTIRKFAANSSEMKKLAARDFEDLLQCAIPCFEGLLDEPHNRRLMKLLYRTAEWHALAKLRMHTDPTIELLEELTVVFGKLMREFRDLTCSEFATIELPREVAARARRQAAQQAAMSSTSTPPDECAPAVPAPASSSRKNKGLNLFTVKFHFLGDYVAHIRRFGTTDSYSTQLGELAHRLVKRLYGLTNKRDAIKQIGKKYTRQQVFRQAEKKEEDEANQPERLSEHHIISHSRNAPVDIFSFAQDGDPAKKLQDHLLGRILGREFDGDTDEGFTHEDRNAVRFRNSTMFRHLTARINYTTYDIRRDYDTINPRTHPFVMVASPEIKSDPSAHPFWYAQVLGVFHADVQHTGPNSTNMAWKSMDFLWVRWLGMEPGRSFGRKEAKLPKLGFVPETDDYAFGFLDPGLVLRGCHLIPAFNDGRTSDLLLTQSPTEARAVGEIDDWVNYYVGIFVDRDMYMRFLGMGIGHQENTAASFLQVDTPDPDSIVTDALGTAREMTQGGNEEEGEDGEDEESGSESGDVEGVDSDDDSDSGFNDL</sequence>
<keyword evidence="3" id="KW-1185">Reference proteome</keyword>